<dbReference type="EMBL" id="JBBYHU010000022">
    <property type="protein sequence ID" value="MEL1241581.1"/>
    <property type="molecule type" value="Genomic_DNA"/>
</dbReference>
<dbReference type="RefSeq" id="WP_341700795.1">
    <property type="nucleotide sequence ID" value="NZ_JBBYHU010000022.1"/>
</dbReference>
<name>A0ABU9HN52_9FLAO</name>
<protein>
    <submittedName>
        <fullName evidence="1">Uncharacterized protein</fullName>
    </submittedName>
</protein>
<dbReference type="Proteomes" id="UP001398556">
    <property type="component" value="Unassembled WGS sequence"/>
</dbReference>
<proteinExistence type="predicted"/>
<evidence type="ECO:0000313" key="1">
    <source>
        <dbReference type="EMBL" id="MEL1241581.1"/>
    </source>
</evidence>
<keyword evidence="2" id="KW-1185">Reference proteome</keyword>
<gene>
    <name evidence="1" type="ORF">AAEO59_11025</name>
</gene>
<evidence type="ECO:0000313" key="2">
    <source>
        <dbReference type="Proteomes" id="UP001398556"/>
    </source>
</evidence>
<organism evidence="1 2">
    <name type="scientific">Flavobacterium flavipallidum</name>
    <dbReference type="NCBI Taxonomy" id="3139140"/>
    <lineage>
        <taxon>Bacteria</taxon>
        <taxon>Pseudomonadati</taxon>
        <taxon>Bacteroidota</taxon>
        <taxon>Flavobacteriia</taxon>
        <taxon>Flavobacteriales</taxon>
        <taxon>Flavobacteriaceae</taxon>
        <taxon>Flavobacterium</taxon>
    </lineage>
</organism>
<reference evidence="1 2" key="1">
    <citation type="submission" date="2024-04" db="EMBL/GenBank/DDBJ databases">
        <title>Flavobacterium sp. DGU99 16S ribosomal RNA gene Genome sequencing and assembly.</title>
        <authorList>
            <person name="Park S."/>
        </authorList>
    </citation>
    <scope>NUCLEOTIDE SEQUENCE [LARGE SCALE GENOMIC DNA]</scope>
    <source>
        <strain evidence="1 2">DGU99</strain>
    </source>
</reference>
<comment type="caution">
    <text evidence="1">The sequence shown here is derived from an EMBL/GenBank/DDBJ whole genome shotgun (WGS) entry which is preliminary data.</text>
</comment>
<accession>A0ABU9HN52</accession>
<sequence>MEQIHQIYLNSIGIAFYWEKKEGIIPERVQLIIKEIGLFFNLNELKDFNFLIIESINKNSCCEDCTLKNWNCKFLLKTPLYPLDLSVSISELKQIQDLINGTIFKIEMEKYLWGEGQN</sequence>